<accession>A0A5G2R4M6</accession>
<evidence type="ECO:0000313" key="1">
    <source>
        <dbReference type="Ensembl" id="ENSSSCP00000071288.1"/>
    </source>
</evidence>
<dbReference type="AlphaFoldDB" id="A0A4X1V361"/>
<keyword evidence="2" id="KW-1185">Reference proteome</keyword>
<accession>A0A4X1V361</accession>
<organism evidence="1 2">
    <name type="scientific">Sus scrofa</name>
    <name type="common">Pig</name>
    <dbReference type="NCBI Taxonomy" id="9823"/>
    <lineage>
        <taxon>Eukaryota</taxon>
        <taxon>Metazoa</taxon>
        <taxon>Chordata</taxon>
        <taxon>Craniata</taxon>
        <taxon>Vertebrata</taxon>
        <taxon>Euteleostomi</taxon>
        <taxon>Mammalia</taxon>
        <taxon>Eutheria</taxon>
        <taxon>Laurasiatheria</taxon>
        <taxon>Artiodactyla</taxon>
        <taxon>Suina</taxon>
        <taxon>Suidae</taxon>
        <taxon>Sus</taxon>
    </lineage>
</organism>
<name>A0A4X1V361_PIG</name>
<reference evidence="1" key="4">
    <citation type="submission" date="2025-09" db="UniProtKB">
        <authorList>
            <consortium name="Ensembl"/>
        </authorList>
    </citation>
    <scope>IDENTIFICATION</scope>
</reference>
<protein>
    <submittedName>
        <fullName evidence="1">Uncharacterized protein</fullName>
    </submittedName>
</protein>
<dbReference type="GeneTree" id="ENSGT01000000215173"/>
<evidence type="ECO:0000313" key="2">
    <source>
        <dbReference type="Proteomes" id="UP000008227"/>
    </source>
</evidence>
<dbReference type="Ensembl" id="ENSSSCT00000077190.1">
    <property type="protein sequence ID" value="ENSSSCP00000071288.1"/>
    <property type="gene ID" value="ENSSSCG00000043349.1"/>
</dbReference>
<reference evidence="1" key="2">
    <citation type="journal article" date="2020" name="Gigascience">
        <title>An improved pig reference genome sequence to enable pig genetics and genomics research.</title>
        <authorList>
            <person name="Warr A."/>
            <person name="Affara N."/>
            <person name="Aken B."/>
            <person name="Beiki H."/>
            <person name="Bickhart D.M."/>
            <person name="Billis K."/>
            <person name="Chow W."/>
            <person name="Eory L."/>
            <person name="Finlayson H.A."/>
            <person name="Flicek P."/>
            <person name="Giron C.G."/>
            <person name="Griffin D.K."/>
            <person name="Hall R."/>
            <person name="Hannum G."/>
            <person name="Hourlier T."/>
            <person name="Howe K."/>
            <person name="Hume D.A."/>
            <person name="Izuogu O."/>
            <person name="Kim K."/>
            <person name="Koren S."/>
            <person name="Liu H."/>
            <person name="Manchanda N."/>
            <person name="Martin F.J."/>
            <person name="Nonneman D.J."/>
            <person name="O'Connor R.E."/>
            <person name="Phillippy A.M."/>
            <person name="Rohrer G.A."/>
            <person name="Rosen B.D."/>
            <person name="Rund L.A."/>
            <person name="Sargent C.A."/>
            <person name="Schook L.B."/>
            <person name="Schroeder S.G."/>
            <person name="Schwartz A.S."/>
            <person name="Skinner B.M."/>
            <person name="Talbot R."/>
            <person name="Tseng E."/>
            <person name="Tuggle C.K."/>
            <person name="Watson M."/>
            <person name="Smith T.P.L."/>
            <person name="Archibald A.L."/>
        </authorList>
    </citation>
    <scope>NUCLEOTIDE SEQUENCE [LARGE SCALE GENOMIC DNA]</scope>
    <source>
        <strain evidence="1">Duroc</strain>
    </source>
</reference>
<proteinExistence type="predicted"/>
<reference evidence="1" key="3">
    <citation type="submission" date="2025-08" db="UniProtKB">
        <authorList>
            <consortium name="Ensembl"/>
        </authorList>
    </citation>
    <scope>IDENTIFICATION</scope>
</reference>
<dbReference type="ExpressionAtlas" id="A0A4X1V361">
    <property type="expression patterns" value="baseline"/>
</dbReference>
<sequence>MNVWLGQVWHRHLQNLYPQFPSLCIVSNGPRAHTSHPTLPGPTLTDVKGCLQCLDVRGHARHAVDAHFLHAPALDLLHTLAHNIGHLGPLPPVGGRGCPQCPAAWLRLQWGWTPGLSAHPGTQGLPSMCAPSTR</sequence>
<dbReference type="Proteomes" id="UP000008227">
    <property type="component" value="Chromosome 14"/>
</dbReference>
<reference evidence="2" key="1">
    <citation type="submission" date="2009-11" db="EMBL/GenBank/DDBJ databases">
        <authorList>
            <consortium name="Porcine genome sequencing project"/>
        </authorList>
    </citation>
    <scope>NUCLEOTIDE SEQUENCE [LARGE SCALE GENOMIC DNA]</scope>
    <source>
        <strain evidence="2">Duroc</strain>
    </source>
</reference>